<dbReference type="PROSITE" id="PS50268">
    <property type="entry name" value="CADHERIN_2"/>
    <property type="match status" value="1"/>
</dbReference>
<dbReference type="SUPFAM" id="SSF49313">
    <property type="entry name" value="Cadherin-like"/>
    <property type="match status" value="2"/>
</dbReference>
<keyword evidence="3" id="KW-0732">Signal</keyword>
<evidence type="ECO:0000313" key="10">
    <source>
        <dbReference type="EMBL" id="PIO76960.1"/>
    </source>
</evidence>
<dbReference type="GO" id="GO:0008013">
    <property type="term" value="F:beta-catenin binding"/>
    <property type="evidence" value="ECO:0007669"/>
    <property type="project" value="TreeGrafter"/>
</dbReference>
<dbReference type="PANTHER" id="PTHR24027:SF422">
    <property type="entry name" value="CADHERIN DOMAIN-CONTAINING PROTEIN"/>
    <property type="match status" value="1"/>
</dbReference>
<keyword evidence="2" id="KW-0812">Transmembrane</keyword>
<evidence type="ECO:0000313" key="11">
    <source>
        <dbReference type="Proteomes" id="UP000230423"/>
    </source>
</evidence>
<dbReference type="PROSITE" id="PS00232">
    <property type="entry name" value="CADHERIN_1"/>
    <property type="match status" value="1"/>
</dbReference>
<dbReference type="GO" id="GO:0007043">
    <property type="term" value="P:cell-cell junction assembly"/>
    <property type="evidence" value="ECO:0007669"/>
    <property type="project" value="TreeGrafter"/>
</dbReference>
<dbReference type="CDD" id="cd11304">
    <property type="entry name" value="Cadherin_repeat"/>
    <property type="match status" value="1"/>
</dbReference>
<dbReference type="GO" id="GO:0007156">
    <property type="term" value="P:homophilic cell adhesion via plasma membrane adhesion molecules"/>
    <property type="evidence" value="ECO:0007669"/>
    <property type="project" value="InterPro"/>
</dbReference>
<organism evidence="10 11">
    <name type="scientific">Teladorsagia circumcincta</name>
    <name type="common">Brown stomach worm</name>
    <name type="synonym">Ostertagia circumcincta</name>
    <dbReference type="NCBI Taxonomy" id="45464"/>
    <lineage>
        <taxon>Eukaryota</taxon>
        <taxon>Metazoa</taxon>
        <taxon>Ecdysozoa</taxon>
        <taxon>Nematoda</taxon>
        <taxon>Chromadorea</taxon>
        <taxon>Rhabditida</taxon>
        <taxon>Rhabditina</taxon>
        <taxon>Rhabditomorpha</taxon>
        <taxon>Strongyloidea</taxon>
        <taxon>Trichostrongylidae</taxon>
        <taxon>Teladorsagia</taxon>
    </lineage>
</organism>
<keyword evidence="5 8" id="KW-0106">Calcium</keyword>
<dbReference type="SMART" id="SM00112">
    <property type="entry name" value="CA"/>
    <property type="match status" value="2"/>
</dbReference>
<sequence>MIIIQGQGKFELVVECISQNLDSDFSQLNISVFVTVQDVNDNAPVFDLPEYNITIKEELPKDTIVFTDFEATDRDQPGPNSFILYSIAPGPNSDLLGIPDPFRPVVTIKNRIDYEKIRSFDVILEARDQGEPSLSTSAPLHVTVEDVDDRPPYFRHQYYTCHTIKENDQLVVEPEAIKARDGDELDADIEYGIFGEFSNHFSIDNDGNIFVKISPPPPQATFFVYAYEKGNPEKNATAIVSLSLEKSIRFEHDSYSLRGAAVRYSLGNVNAVVSVGETTGQLTFAGLPKVKAGILQYELLATNRVETTKAKLTVVVETESGCCSRMEFEKQEYHLQMGSFPVIGTINVRGQQKPNYRLMNMNKLVIFFKKPYSEFFSYTDRPIVSNPVGSFALTAVSNFSMILSQAKKE</sequence>
<dbReference type="AlphaFoldDB" id="A0A2G9V5E3"/>
<dbReference type="GO" id="GO:0016342">
    <property type="term" value="C:catenin complex"/>
    <property type="evidence" value="ECO:0007669"/>
    <property type="project" value="TreeGrafter"/>
</dbReference>
<accession>A0A2G9V5E3</accession>
<name>A0A2G9V5E3_TELCI</name>
<gene>
    <name evidence="10" type="ORF">TELCIR_00952</name>
</gene>
<evidence type="ECO:0000256" key="8">
    <source>
        <dbReference type="PROSITE-ProRule" id="PRU00043"/>
    </source>
</evidence>
<dbReference type="PRINTS" id="PR00205">
    <property type="entry name" value="CADHERIN"/>
</dbReference>
<keyword evidence="6" id="KW-1133">Transmembrane helix</keyword>
<dbReference type="GO" id="GO:0005509">
    <property type="term" value="F:calcium ion binding"/>
    <property type="evidence" value="ECO:0007669"/>
    <property type="project" value="UniProtKB-UniRule"/>
</dbReference>
<feature type="domain" description="Cadherin" evidence="9">
    <location>
        <begin position="47"/>
        <end position="154"/>
    </location>
</feature>
<dbReference type="InterPro" id="IPR039808">
    <property type="entry name" value="Cadherin"/>
</dbReference>
<dbReference type="EMBL" id="KZ345019">
    <property type="protein sequence ID" value="PIO76960.1"/>
    <property type="molecule type" value="Genomic_DNA"/>
</dbReference>
<evidence type="ECO:0000256" key="5">
    <source>
        <dbReference type="ARBA" id="ARBA00022837"/>
    </source>
</evidence>
<evidence type="ECO:0000256" key="3">
    <source>
        <dbReference type="ARBA" id="ARBA00022729"/>
    </source>
</evidence>
<evidence type="ECO:0000256" key="4">
    <source>
        <dbReference type="ARBA" id="ARBA00022737"/>
    </source>
</evidence>
<evidence type="ECO:0000256" key="2">
    <source>
        <dbReference type="ARBA" id="ARBA00022692"/>
    </source>
</evidence>
<dbReference type="GO" id="GO:0016339">
    <property type="term" value="P:calcium-dependent cell-cell adhesion via plasma membrane cell adhesion molecules"/>
    <property type="evidence" value="ECO:0007669"/>
    <property type="project" value="TreeGrafter"/>
</dbReference>
<evidence type="ECO:0000259" key="9">
    <source>
        <dbReference type="PROSITE" id="PS50268"/>
    </source>
</evidence>
<comment type="subcellular location">
    <subcellularLocation>
        <location evidence="1">Membrane</location>
        <topology evidence="1">Single-pass membrane protein</topology>
    </subcellularLocation>
</comment>
<dbReference type="Proteomes" id="UP000230423">
    <property type="component" value="Unassembled WGS sequence"/>
</dbReference>
<dbReference type="Pfam" id="PF00028">
    <property type="entry name" value="Cadherin"/>
    <property type="match status" value="1"/>
</dbReference>
<proteinExistence type="predicted"/>
<dbReference type="GO" id="GO:0016477">
    <property type="term" value="P:cell migration"/>
    <property type="evidence" value="ECO:0007669"/>
    <property type="project" value="TreeGrafter"/>
</dbReference>
<dbReference type="Gene3D" id="2.60.40.60">
    <property type="entry name" value="Cadherins"/>
    <property type="match status" value="2"/>
</dbReference>
<dbReference type="InterPro" id="IPR002126">
    <property type="entry name" value="Cadherin-like_dom"/>
</dbReference>
<dbReference type="GO" id="GO:0044331">
    <property type="term" value="P:cell-cell adhesion mediated by cadherin"/>
    <property type="evidence" value="ECO:0007669"/>
    <property type="project" value="TreeGrafter"/>
</dbReference>
<keyword evidence="7" id="KW-0472">Membrane</keyword>
<evidence type="ECO:0000256" key="7">
    <source>
        <dbReference type="ARBA" id="ARBA00023136"/>
    </source>
</evidence>
<protein>
    <submittedName>
        <fullName evidence="10">Cadherin domain protein</fullName>
    </submittedName>
</protein>
<dbReference type="GO" id="GO:0045296">
    <property type="term" value="F:cadherin binding"/>
    <property type="evidence" value="ECO:0007669"/>
    <property type="project" value="TreeGrafter"/>
</dbReference>
<dbReference type="PANTHER" id="PTHR24027">
    <property type="entry name" value="CADHERIN-23"/>
    <property type="match status" value="1"/>
</dbReference>
<dbReference type="InterPro" id="IPR020894">
    <property type="entry name" value="Cadherin_CS"/>
</dbReference>
<reference evidence="10 11" key="1">
    <citation type="submission" date="2015-09" db="EMBL/GenBank/DDBJ databases">
        <title>Draft genome of the parasitic nematode Teladorsagia circumcincta isolate WARC Sus (inbred).</title>
        <authorList>
            <person name="Mitreva M."/>
        </authorList>
    </citation>
    <scope>NUCLEOTIDE SEQUENCE [LARGE SCALE GENOMIC DNA]</scope>
    <source>
        <strain evidence="10 11">S</strain>
    </source>
</reference>
<evidence type="ECO:0000256" key="1">
    <source>
        <dbReference type="ARBA" id="ARBA00004167"/>
    </source>
</evidence>
<keyword evidence="4" id="KW-0677">Repeat</keyword>
<dbReference type="GO" id="GO:0000902">
    <property type="term" value="P:cell morphogenesis"/>
    <property type="evidence" value="ECO:0007669"/>
    <property type="project" value="TreeGrafter"/>
</dbReference>
<evidence type="ECO:0000256" key="6">
    <source>
        <dbReference type="ARBA" id="ARBA00022989"/>
    </source>
</evidence>
<dbReference type="InterPro" id="IPR015919">
    <property type="entry name" value="Cadherin-like_sf"/>
</dbReference>
<dbReference type="GO" id="GO:0005912">
    <property type="term" value="C:adherens junction"/>
    <property type="evidence" value="ECO:0007669"/>
    <property type="project" value="TreeGrafter"/>
</dbReference>
<keyword evidence="11" id="KW-1185">Reference proteome</keyword>
<dbReference type="GO" id="GO:0034332">
    <property type="term" value="P:adherens junction organization"/>
    <property type="evidence" value="ECO:0007669"/>
    <property type="project" value="TreeGrafter"/>
</dbReference>
<dbReference type="OrthoDB" id="6250271at2759"/>